<comment type="function">
    <text evidence="11">Required for proper folding and/or the stability of a subset of proteins in the endoplasmic reticulum. Component of glycosylphosphatidylinositol-mannosyltransferase 1 which transfers the first of the 4 mannoses in the GPI-anchor precursors during GPI-anchor biosynthesis. Probably acts by stabilizing the mannosyltransferase GPI14.</text>
</comment>
<dbReference type="GO" id="GO:1990529">
    <property type="term" value="C:glycosylphosphatidylinositol-mannosyltransferase I complex"/>
    <property type="evidence" value="ECO:0007669"/>
    <property type="project" value="TreeGrafter"/>
</dbReference>
<organism evidence="12 13">
    <name type="scientific">Candida viswanathii</name>
    <dbReference type="NCBI Taxonomy" id="5486"/>
    <lineage>
        <taxon>Eukaryota</taxon>
        <taxon>Fungi</taxon>
        <taxon>Dikarya</taxon>
        <taxon>Ascomycota</taxon>
        <taxon>Saccharomycotina</taxon>
        <taxon>Pichiomycetes</taxon>
        <taxon>Debaryomycetaceae</taxon>
        <taxon>Candida/Lodderomyces clade</taxon>
        <taxon>Candida</taxon>
    </lineage>
</organism>
<keyword evidence="8 11" id="KW-1133">Transmembrane helix</keyword>
<dbReference type="EMBL" id="QLNQ01000028">
    <property type="protein sequence ID" value="RCK58249.1"/>
    <property type="molecule type" value="Genomic_DNA"/>
</dbReference>
<dbReference type="PANTHER" id="PTHR28533:SF1">
    <property type="entry name" value="PROTEIN PBN1"/>
    <property type="match status" value="1"/>
</dbReference>
<gene>
    <name evidence="12" type="primary">PBN1</name>
    <name evidence="12" type="ORF">Cantr_06814</name>
</gene>
<evidence type="ECO:0000313" key="13">
    <source>
        <dbReference type="Proteomes" id="UP000253472"/>
    </source>
</evidence>
<evidence type="ECO:0000313" key="12">
    <source>
        <dbReference type="EMBL" id="RCK58249.1"/>
    </source>
</evidence>
<name>A0A367XXX1_9ASCO</name>
<keyword evidence="6 11" id="KW-0812">Transmembrane</keyword>
<evidence type="ECO:0000256" key="8">
    <source>
        <dbReference type="ARBA" id="ARBA00022989"/>
    </source>
</evidence>
<keyword evidence="9 11" id="KW-0472">Membrane</keyword>
<reference evidence="12 13" key="1">
    <citation type="submission" date="2018-06" db="EMBL/GenBank/DDBJ databases">
        <title>Whole genome sequencing of Candida tropicalis (genome annotated by CSBL at Korea University).</title>
        <authorList>
            <person name="Ahn J."/>
        </authorList>
    </citation>
    <scope>NUCLEOTIDE SEQUENCE [LARGE SCALE GENOMIC DNA]</scope>
    <source>
        <strain evidence="12 13">ATCC 20962</strain>
    </source>
</reference>
<accession>A0A367XXX1</accession>
<dbReference type="AlphaFoldDB" id="A0A367XXX1"/>
<evidence type="ECO:0000256" key="3">
    <source>
        <dbReference type="ARBA" id="ARBA00010345"/>
    </source>
</evidence>
<comment type="subcellular location">
    <subcellularLocation>
        <location evidence="11">Endoplasmic reticulum membrane</location>
        <topology evidence="11">Single-pass membrane protein</topology>
    </subcellularLocation>
    <subcellularLocation>
        <location evidence="1">Endoplasmic reticulum membrane</location>
        <topology evidence="1">Single-pass type III membrane protein</topology>
    </subcellularLocation>
</comment>
<dbReference type="Pfam" id="PF08320">
    <property type="entry name" value="PIG-X"/>
    <property type="match status" value="1"/>
</dbReference>
<comment type="similarity">
    <text evidence="3 11">Belongs to the PIGX family.</text>
</comment>
<evidence type="ECO:0000256" key="11">
    <source>
        <dbReference type="RuleBase" id="RU366056"/>
    </source>
</evidence>
<evidence type="ECO:0000256" key="5">
    <source>
        <dbReference type="ARBA" id="ARBA00022502"/>
    </source>
</evidence>
<dbReference type="GO" id="GO:0000030">
    <property type="term" value="F:mannosyltransferase activity"/>
    <property type="evidence" value="ECO:0007669"/>
    <property type="project" value="TreeGrafter"/>
</dbReference>
<sequence>MRQRTTIFNPYTSHDGIVTNANKTNFQLSSIKGYPFVVENKFTTRPATEYPAIKLLRIQTKFDKTPSNDPVFQFDFTPGVNIYAVPEANVDEQAFWEQVGKLTTQVLKTTIPRESWIQTLNSFYFYDLNPLALHNFKLHEHSNYDYTFTNDKVTVREFLTDVENLNCDSDPELFKEVGLFLIDDKISSPDDLNLVGLRVVLDEADDDQNIHKTMFHIKPRHRYLGEAASKIIPQGLHPILNTKIDVALPEEFDVQECKLYYYLNVNKSLIFDEFQNVPDGAQLVINNGNKNLELPEYKINEWGNEVLFEFDDIIPEVNLTLHSRYQLPENAKEEKDTTIINSSPEIFIGCNVKEANLLNKSPFDTKSTIGGNYEVYFTEDTVFYHLLDQSDDRLTVGIPHGTTTFDRVNSITIISLVLGVLFILYSIITRLFTPKVKKD</sequence>
<dbReference type="SMART" id="SM00780">
    <property type="entry name" value="PIG-X"/>
    <property type="match status" value="1"/>
</dbReference>
<dbReference type="STRING" id="5486.A0A367XXX1"/>
<dbReference type="InterPro" id="IPR013233">
    <property type="entry name" value="PIG-X/PBN1"/>
</dbReference>
<evidence type="ECO:0000256" key="6">
    <source>
        <dbReference type="ARBA" id="ARBA00022692"/>
    </source>
</evidence>
<protein>
    <recommendedName>
        <fullName evidence="4 11">Protein PBN1</fullName>
    </recommendedName>
</protein>
<evidence type="ECO:0000256" key="1">
    <source>
        <dbReference type="ARBA" id="ARBA00004643"/>
    </source>
</evidence>
<dbReference type="InterPro" id="IPR042322">
    <property type="entry name" value="Pbn1"/>
</dbReference>
<dbReference type="GO" id="GO:0006506">
    <property type="term" value="P:GPI anchor biosynthetic process"/>
    <property type="evidence" value="ECO:0007669"/>
    <property type="project" value="UniProtKB-UniPathway"/>
</dbReference>
<dbReference type="GO" id="GO:0005789">
    <property type="term" value="C:endoplasmic reticulum membrane"/>
    <property type="evidence" value="ECO:0007669"/>
    <property type="project" value="UniProtKB-SubCell"/>
</dbReference>
<comment type="caution">
    <text evidence="12">The sequence shown here is derived from an EMBL/GenBank/DDBJ whole genome shotgun (WGS) entry which is preliminary data.</text>
</comment>
<keyword evidence="10" id="KW-0325">Glycoprotein</keyword>
<keyword evidence="5 11" id="KW-0337">GPI-anchor biosynthesis</keyword>
<evidence type="ECO:0000256" key="2">
    <source>
        <dbReference type="ARBA" id="ARBA00004687"/>
    </source>
</evidence>
<dbReference type="PANTHER" id="PTHR28533">
    <property type="entry name" value="PROTEIN PBN1"/>
    <property type="match status" value="1"/>
</dbReference>
<dbReference type="UniPathway" id="UPA00196"/>
<feature type="transmembrane region" description="Helical" evidence="11">
    <location>
        <begin position="413"/>
        <end position="433"/>
    </location>
</feature>
<dbReference type="Proteomes" id="UP000253472">
    <property type="component" value="Unassembled WGS sequence"/>
</dbReference>
<evidence type="ECO:0000256" key="10">
    <source>
        <dbReference type="ARBA" id="ARBA00023180"/>
    </source>
</evidence>
<keyword evidence="13" id="KW-1185">Reference proteome</keyword>
<proteinExistence type="inferred from homology"/>
<evidence type="ECO:0000256" key="4">
    <source>
        <dbReference type="ARBA" id="ARBA00020410"/>
    </source>
</evidence>
<keyword evidence="7 11" id="KW-0256">Endoplasmic reticulum</keyword>
<evidence type="ECO:0000256" key="9">
    <source>
        <dbReference type="ARBA" id="ARBA00023136"/>
    </source>
</evidence>
<comment type="pathway">
    <text evidence="2 11">Glycolipid biosynthesis; glycosylphosphatidylinositol-anchor biosynthesis.</text>
</comment>
<dbReference type="OrthoDB" id="5546453at2759"/>
<evidence type="ECO:0000256" key="7">
    <source>
        <dbReference type="ARBA" id="ARBA00022824"/>
    </source>
</evidence>